<dbReference type="Gene3D" id="2.60.480.10">
    <property type="entry name" value="eubacterium ventriosum atcc domain"/>
    <property type="match status" value="1"/>
</dbReference>
<evidence type="ECO:0000313" key="3">
    <source>
        <dbReference type="EMBL" id="MEQ2579700.1"/>
    </source>
</evidence>
<feature type="domain" description="Stage V sporulation protein AA" evidence="2">
    <location>
        <begin position="3"/>
        <end position="89"/>
    </location>
</feature>
<sequence>MSEILYLKIDRNHQVDHVDVRLGDVAKLECTDLNKKNRLKTLKLLKIQAEKSDRYIFSIMKVVELIHQIYPDLEIQNLGETDFIIEYESSEYSHDRLAWLKVSILCVLIFFGSAFSIMVFNNDVGVHEVFARTYELVTGQESNGFTVMEIMYSVGIAVGIIVFYNHFGGKRITKDPTPIEVQMRLYEDDVNTTLVEGCNRKETSIDVD</sequence>
<accession>A0ABV1I5Q3</accession>
<feature type="transmembrane region" description="Helical" evidence="1">
    <location>
        <begin position="98"/>
        <end position="120"/>
    </location>
</feature>
<keyword evidence="1" id="KW-0812">Transmembrane</keyword>
<organism evidence="3 4">
    <name type="scientific">Hominiventricola aquisgranensis</name>
    <dbReference type="NCBI Taxonomy" id="3133164"/>
    <lineage>
        <taxon>Bacteria</taxon>
        <taxon>Bacillati</taxon>
        <taxon>Bacillota</taxon>
        <taxon>Clostridia</taxon>
        <taxon>Lachnospirales</taxon>
        <taxon>Lachnospiraceae</taxon>
        <taxon>Hominiventricola</taxon>
    </lineage>
</organism>
<dbReference type="EMBL" id="JBBMFC010000025">
    <property type="protein sequence ID" value="MEQ2579700.1"/>
    <property type="molecule type" value="Genomic_DNA"/>
</dbReference>
<feature type="transmembrane region" description="Helical" evidence="1">
    <location>
        <begin position="150"/>
        <end position="167"/>
    </location>
</feature>
<protein>
    <submittedName>
        <fullName evidence="3">Stage V sporulation protein AA</fullName>
    </submittedName>
</protein>
<keyword evidence="4" id="KW-1185">Reference proteome</keyword>
<name>A0ABV1I5Q3_9FIRM</name>
<evidence type="ECO:0000313" key="4">
    <source>
        <dbReference type="Proteomes" id="UP001470288"/>
    </source>
</evidence>
<evidence type="ECO:0000259" key="2">
    <source>
        <dbReference type="Pfam" id="PF12164"/>
    </source>
</evidence>
<reference evidence="3 4" key="1">
    <citation type="submission" date="2024-03" db="EMBL/GenBank/DDBJ databases">
        <title>Human intestinal bacterial collection.</title>
        <authorList>
            <person name="Pauvert C."/>
            <person name="Hitch T.C.A."/>
            <person name="Clavel T."/>
        </authorList>
    </citation>
    <scope>NUCLEOTIDE SEQUENCE [LARGE SCALE GENOMIC DNA]</scope>
    <source>
        <strain evidence="3 4">CLA-AA-H78B</strain>
    </source>
</reference>
<dbReference type="Proteomes" id="UP001470288">
    <property type="component" value="Unassembled WGS sequence"/>
</dbReference>
<keyword evidence="1" id="KW-1133">Transmembrane helix</keyword>
<dbReference type="InterPro" id="IPR038548">
    <property type="entry name" value="SporV_AA_N_sf"/>
</dbReference>
<dbReference type="Pfam" id="PF12164">
    <property type="entry name" value="SporV_AA"/>
    <property type="match status" value="1"/>
</dbReference>
<evidence type="ECO:0000256" key="1">
    <source>
        <dbReference type="SAM" id="Phobius"/>
    </source>
</evidence>
<gene>
    <name evidence="3" type="ORF">WMO62_12855</name>
</gene>
<dbReference type="RefSeq" id="WP_349144882.1">
    <property type="nucleotide sequence ID" value="NZ_JBBMFC010000025.1"/>
</dbReference>
<dbReference type="InterPro" id="IPR021997">
    <property type="entry name" value="SporV_AA"/>
</dbReference>
<keyword evidence="1" id="KW-0472">Membrane</keyword>
<comment type="caution">
    <text evidence="3">The sequence shown here is derived from an EMBL/GenBank/DDBJ whole genome shotgun (WGS) entry which is preliminary data.</text>
</comment>
<proteinExistence type="predicted"/>